<dbReference type="CDD" id="cd07377">
    <property type="entry name" value="WHTH_GntR"/>
    <property type="match status" value="1"/>
</dbReference>
<dbReference type="InterPro" id="IPR036390">
    <property type="entry name" value="WH_DNA-bd_sf"/>
</dbReference>
<feature type="domain" description="HTH gntR-type" evidence="4">
    <location>
        <begin position="13"/>
        <end position="80"/>
    </location>
</feature>
<gene>
    <name evidence="5" type="ORF">FSZ17_21060</name>
</gene>
<evidence type="ECO:0000256" key="2">
    <source>
        <dbReference type="ARBA" id="ARBA00023125"/>
    </source>
</evidence>
<evidence type="ECO:0000259" key="4">
    <source>
        <dbReference type="PROSITE" id="PS50949"/>
    </source>
</evidence>
<dbReference type="PANTHER" id="PTHR43537">
    <property type="entry name" value="TRANSCRIPTIONAL REGULATOR, GNTR FAMILY"/>
    <property type="match status" value="1"/>
</dbReference>
<dbReference type="SUPFAM" id="SSF46785">
    <property type="entry name" value="Winged helix' DNA-binding domain"/>
    <property type="match status" value="1"/>
</dbReference>
<dbReference type="Proteomes" id="UP000321555">
    <property type="component" value="Chromosome"/>
</dbReference>
<reference evidence="6" key="1">
    <citation type="submission" date="2019-08" db="EMBL/GenBank/DDBJ databases">
        <authorList>
            <person name="Zheng X."/>
        </authorList>
    </citation>
    <scope>NUCLEOTIDE SEQUENCE [LARGE SCALE GENOMIC DNA]</scope>
    <source>
        <strain evidence="6">FJAT-25496</strain>
    </source>
</reference>
<evidence type="ECO:0000256" key="1">
    <source>
        <dbReference type="ARBA" id="ARBA00023015"/>
    </source>
</evidence>
<keyword evidence="6" id="KW-1185">Reference proteome</keyword>
<evidence type="ECO:0000313" key="6">
    <source>
        <dbReference type="Proteomes" id="UP000321555"/>
    </source>
</evidence>
<dbReference type="Pfam" id="PF07729">
    <property type="entry name" value="FCD"/>
    <property type="match status" value="1"/>
</dbReference>
<dbReference type="AlphaFoldDB" id="A0A5B8Z9G6"/>
<dbReference type="RefSeq" id="WP_057776337.1">
    <property type="nucleotide sequence ID" value="NZ_CP042593.1"/>
</dbReference>
<keyword evidence="2" id="KW-0238">DNA-binding</keyword>
<dbReference type="GO" id="GO:0003677">
    <property type="term" value="F:DNA binding"/>
    <property type="evidence" value="ECO:0007669"/>
    <property type="project" value="UniProtKB-KW"/>
</dbReference>
<dbReference type="SUPFAM" id="SSF48008">
    <property type="entry name" value="GntR ligand-binding domain-like"/>
    <property type="match status" value="1"/>
</dbReference>
<sequence length="225" mass="25298">MPIPTNYSTPTRMSAKKRAFSQILEWIIDGTLHPKEKLNDADLAQALGVSRTPIREALQLLSFQGFVEMYPGVGTQVTEVNKEDISKILPPLGVLQALATELAAPIISQETIRKLREINTMFARAVETGDSYTALKLDEEFHQNIVNVTENSYIASTVSTLQSHVRRLYFHNSIFLTPHSIDEHEAILRAFEENNKEEAARIAKSNVINAIDIYYAKQGKNNEVE</sequence>
<dbReference type="Gene3D" id="1.20.120.530">
    <property type="entry name" value="GntR ligand-binding domain-like"/>
    <property type="match status" value="1"/>
</dbReference>
<dbReference type="OrthoDB" id="9781630at2"/>
<keyword evidence="1" id="KW-0805">Transcription regulation</keyword>
<dbReference type="Pfam" id="PF00392">
    <property type="entry name" value="GntR"/>
    <property type="match status" value="1"/>
</dbReference>
<dbReference type="PANTHER" id="PTHR43537:SF24">
    <property type="entry name" value="GLUCONATE OPERON TRANSCRIPTIONAL REPRESSOR"/>
    <property type="match status" value="1"/>
</dbReference>
<organism evidence="5 6">
    <name type="scientific">Cytobacillus dafuensis</name>
    <name type="common">Bacillus dafuensis</name>
    <dbReference type="NCBI Taxonomy" id="1742359"/>
    <lineage>
        <taxon>Bacteria</taxon>
        <taxon>Bacillati</taxon>
        <taxon>Bacillota</taxon>
        <taxon>Bacilli</taxon>
        <taxon>Bacillales</taxon>
        <taxon>Bacillaceae</taxon>
        <taxon>Cytobacillus</taxon>
    </lineage>
</organism>
<name>A0A5B8Z9G6_CYTDA</name>
<dbReference type="SMART" id="SM00895">
    <property type="entry name" value="FCD"/>
    <property type="match status" value="1"/>
</dbReference>
<dbReference type="PRINTS" id="PR00035">
    <property type="entry name" value="HTHGNTR"/>
</dbReference>
<dbReference type="GO" id="GO:0003700">
    <property type="term" value="F:DNA-binding transcription factor activity"/>
    <property type="evidence" value="ECO:0007669"/>
    <property type="project" value="InterPro"/>
</dbReference>
<dbReference type="KEGG" id="bda:FSZ17_21060"/>
<evidence type="ECO:0000256" key="3">
    <source>
        <dbReference type="ARBA" id="ARBA00023163"/>
    </source>
</evidence>
<evidence type="ECO:0000313" key="5">
    <source>
        <dbReference type="EMBL" id="QED49551.1"/>
    </source>
</evidence>
<dbReference type="PROSITE" id="PS50949">
    <property type="entry name" value="HTH_GNTR"/>
    <property type="match status" value="1"/>
</dbReference>
<dbReference type="EMBL" id="CP042593">
    <property type="protein sequence ID" value="QED49551.1"/>
    <property type="molecule type" value="Genomic_DNA"/>
</dbReference>
<accession>A0A5B8Z9G6</accession>
<dbReference type="SMART" id="SM00345">
    <property type="entry name" value="HTH_GNTR"/>
    <property type="match status" value="1"/>
</dbReference>
<dbReference type="InterPro" id="IPR008920">
    <property type="entry name" value="TF_FadR/GntR_C"/>
</dbReference>
<protein>
    <submittedName>
        <fullName evidence="5">GntR family transcriptional regulator</fullName>
    </submittedName>
</protein>
<keyword evidence="3" id="KW-0804">Transcription</keyword>
<dbReference type="InterPro" id="IPR000524">
    <property type="entry name" value="Tscrpt_reg_HTH_GntR"/>
</dbReference>
<dbReference type="InterPro" id="IPR011711">
    <property type="entry name" value="GntR_C"/>
</dbReference>
<dbReference type="Gene3D" id="1.10.10.10">
    <property type="entry name" value="Winged helix-like DNA-binding domain superfamily/Winged helix DNA-binding domain"/>
    <property type="match status" value="1"/>
</dbReference>
<dbReference type="InterPro" id="IPR036388">
    <property type="entry name" value="WH-like_DNA-bd_sf"/>
</dbReference>
<dbReference type="STRING" id="1742359.GCA_001439625_01297"/>
<proteinExistence type="predicted"/>